<reference evidence="1 2" key="1">
    <citation type="submission" date="2016-01" db="EMBL/GenBank/DDBJ databases">
        <title>Genome Sequences of Twelve Sporeforming Bacillus Species Isolated from Foods.</title>
        <authorList>
            <person name="Berendsen E.M."/>
            <person name="Wells-Bennik M.H."/>
            <person name="Krawcyk A.O."/>
            <person name="De Jong A."/>
            <person name="Holsappel S."/>
            <person name="Eijlander R.T."/>
            <person name="Kuipers O.P."/>
        </authorList>
    </citation>
    <scope>NUCLEOTIDE SEQUENCE [LARGE SCALE GENOMIC DNA]</scope>
    <source>
        <strain evidence="1 2">B4099</strain>
    </source>
</reference>
<gene>
    <name evidence="1" type="ORF">B4099_1146</name>
</gene>
<name>A0A150KH60_HEYCO</name>
<evidence type="ECO:0000313" key="2">
    <source>
        <dbReference type="Proteomes" id="UP000075304"/>
    </source>
</evidence>
<accession>A0A150KH60</accession>
<comment type="caution">
    <text evidence="1">The sequence shown here is derived from an EMBL/GenBank/DDBJ whole genome shotgun (WGS) entry which is preliminary data.</text>
</comment>
<evidence type="ECO:0000313" key="1">
    <source>
        <dbReference type="EMBL" id="KYC71408.1"/>
    </source>
</evidence>
<dbReference type="AlphaFoldDB" id="A0A150KH60"/>
<dbReference type="EMBL" id="LQYI01000030">
    <property type="protein sequence ID" value="KYC71408.1"/>
    <property type="molecule type" value="Genomic_DNA"/>
</dbReference>
<proteinExistence type="predicted"/>
<dbReference type="PATRIC" id="fig|1398.25.peg.2080"/>
<organism evidence="1 2">
    <name type="scientific">Heyndrickxia coagulans</name>
    <name type="common">Weizmannia coagulans</name>
    <dbReference type="NCBI Taxonomy" id="1398"/>
    <lineage>
        <taxon>Bacteria</taxon>
        <taxon>Bacillati</taxon>
        <taxon>Bacillota</taxon>
        <taxon>Bacilli</taxon>
        <taxon>Bacillales</taxon>
        <taxon>Bacillaceae</taxon>
        <taxon>Heyndrickxia</taxon>
    </lineage>
</organism>
<sequence length="41" mass="4816">MMNVQICTICPGESRLLAQKTARLKTMRETTYPIMFDPRNR</sequence>
<protein>
    <submittedName>
        <fullName evidence="1">Uncharacterized protein</fullName>
    </submittedName>
</protein>
<dbReference type="Proteomes" id="UP000075304">
    <property type="component" value="Unassembled WGS sequence"/>
</dbReference>